<accession>A0A229NV36</accession>
<name>A0A229NV36_9BACL</name>
<evidence type="ECO:0000313" key="1">
    <source>
        <dbReference type="EMBL" id="OXM13605.1"/>
    </source>
</evidence>
<sequence length="116" mass="13214">MVNVPLKDRNVYEDFDVETDILYYRLGSLGLVSFHGSNYNIKKKLSAEQINRLRGNEVFFPVTSGCYVNTALISTIEDNTIYFGSTGPESKRVPLSRWKAYLLRSHLSRAHSHSAQ</sequence>
<protein>
    <recommendedName>
        <fullName evidence="3">HTH LytTR-type domain-containing protein</fullName>
    </recommendedName>
</protein>
<proteinExistence type="predicted"/>
<dbReference type="AlphaFoldDB" id="A0A229NV36"/>
<dbReference type="OrthoDB" id="2613016at2"/>
<evidence type="ECO:0008006" key="3">
    <source>
        <dbReference type="Google" id="ProtNLM"/>
    </source>
</evidence>
<gene>
    <name evidence="1" type="ORF">CGZ75_21515</name>
</gene>
<dbReference type="Proteomes" id="UP000215145">
    <property type="component" value="Unassembled WGS sequence"/>
</dbReference>
<dbReference type="EMBL" id="NMUQ01000003">
    <property type="protein sequence ID" value="OXM13605.1"/>
    <property type="molecule type" value="Genomic_DNA"/>
</dbReference>
<comment type="caution">
    <text evidence="1">The sequence shown here is derived from an EMBL/GenBank/DDBJ whole genome shotgun (WGS) entry which is preliminary data.</text>
</comment>
<organism evidence="1 2">
    <name type="scientific">Paenibacillus herberti</name>
    <dbReference type="NCBI Taxonomy" id="1619309"/>
    <lineage>
        <taxon>Bacteria</taxon>
        <taxon>Bacillati</taxon>
        <taxon>Bacillota</taxon>
        <taxon>Bacilli</taxon>
        <taxon>Bacillales</taxon>
        <taxon>Paenibacillaceae</taxon>
        <taxon>Paenibacillus</taxon>
    </lineage>
</organism>
<reference evidence="1 2" key="1">
    <citation type="submission" date="2017-07" db="EMBL/GenBank/DDBJ databases">
        <title>Paenibacillus herberti R33 genome sequencing and assembly.</title>
        <authorList>
            <person name="Su W."/>
        </authorList>
    </citation>
    <scope>NUCLEOTIDE SEQUENCE [LARGE SCALE GENOMIC DNA]</scope>
    <source>
        <strain evidence="1 2">R33</strain>
    </source>
</reference>
<dbReference type="RefSeq" id="WP_089526309.1">
    <property type="nucleotide sequence ID" value="NZ_NMUQ01000003.1"/>
</dbReference>
<evidence type="ECO:0000313" key="2">
    <source>
        <dbReference type="Proteomes" id="UP000215145"/>
    </source>
</evidence>
<keyword evidence="2" id="KW-1185">Reference proteome</keyword>